<dbReference type="Proteomes" id="UP000320386">
    <property type="component" value="Chromosome"/>
</dbReference>
<name>A0A518BUM1_9BACT</name>
<evidence type="ECO:0000256" key="1">
    <source>
        <dbReference type="SAM" id="MobiDB-lite"/>
    </source>
</evidence>
<evidence type="ECO:0000256" key="2">
    <source>
        <dbReference type="SAM" id="Phobius"/>
    </source>
</evidence>
<sequence length="154" mass="16841">MKKQAVAKIVISLLVIAAGAYLIFSSVNDTGGIPDQAYFYDLNTQQIVLMPKTTAAPVELDSGPHNGEPAGVKARVYACNGVEELLWLERYPLHLRDKVANGPMMSAPLEVRHPDDPDGKWVLKNSPEGQELTSTRFKELRDKAGGGVPREVFP</sequence>
<dbReference type="AlphaFoldDB" id="A0A518BUM1"/>
<dbReference type="EMBL" id="CP036280">
    <property type="protein sequence ID" value="QDU70627.1"/>
    <property type="molecule type" value="Genomic_DNA"/>
</dbReference>
<dbReference type="KEGG" id="mcad:Pan265_04550"/>
<organism evidence="3 4">
    <name type="scientific">Mucisphaera calidilacus</name>
    <dbReference type="NCBI Taxonomy" id="2527982"/>
    <lineage>
        <taxon>Bacteria</taxon>
        <taxon>Pseudomonadati</taxon>
        <taxon>Planctomycetota</taxon>
        <taxon>Phycisphaerae</taxon>
        <taxon>Phycisphaerales</taxon>
        <taxon>Phycisphaeraceae</taxon>
        <taxon>Mucisphaera</taxon>
    </lineage>
</organism>
<dbReference type="RefSeq" id="WP_145444787.1">
    <property type="nucleotide sequence ID" value="NZ_CP036280.1"/>
</dbReference>
<gene>
    <name evidence="3" type="ORF">Pan265_04550</name>
</gene>
<reference evidence="3 4" key="1">
    <citation type="submission" date="2019-02" db="EMBL/GenBank/DDBJ databases">
        <title>Deep-cultivation of Planctomycetes and their phenomic and genomic characterization uncovers novel biology.</title>
        <authorList>
            <person name="Wiegand S."/>
            <person name="Jogler M."/>
            <person name="Boedeker C."/>
            <person name="Pinto D."/>
            <person name="Vollmers J."/>
            <person name="Rivas-Marin E."/>
            <person name="Kohn T."/>
            <person name="Peeters S.H."/>
            <person name="Heuer A."/>
            <person name="Rast P."/>
            <person name="Oberbeckmann S."/>
            <person name="Bunk B."/>
            <person name="Jeske O."/>
            <person name="Meyerdierks A."/>
            <person name="Storesund J.E."/>
            <person name="Kallscheuer N."/>
            <person name="Luecker S."/>
            <person name="Lage O.M."/>
            <person name="Pohl T."/>
            <person name="Merkel B.J."/>
            <person name="Hornburger P."/>
            <person name="Mueller R.-W."/>
            <person name="Bruemmer F."/>
            <person name="Labrenz M."/>
            <person name="Spormann A.M."/>
            <person name="Op den Camp H."/>
            <person name="Overmann J."/>
            <person name="Amann R."/>
            <person name="Jetten M.S.M."/>
            <person name="Mascher T."/>
            <person name="Medema M.H."/>
            <person name="Devos D.P."/>
            <person name="Kaster A.-K."/>
            <person name="Ovreas L."/>
            <person name="Rohde M."/>
            <person name="Galperin M.Y."/>
            <person name="Jogler C."/>
        </authorList>
    </citation>
    <scope>NUCLEOTIDE SEQUENCE [LARGE SCALE GENOMIC DNA]</scope>
    <source>
        <strain evidence="3 4">Pan265</strain>
    </source>
</reference>
<keyword evidence="2" id="KW-0472">Membrane</keyword>
<proteinExistence type="predicted"/>
<evidence type="ECO:0000313" key="4">
    <source>
        <dbReference type="Proteomes" id="UP000320386"/>
    </source>
</evidence>
<protein>
    <submittedName>
        <fullName evidence="3">Uncharacterized protein</fullName>
    </submittedName>
</protein>
<evidence type="ECO:0000313" key="3">
    <source>
        <dbReference type="EMBL" id="QDU70627.1"/>
    </source>
</evidence>
<accession>A0A518BUM1</accession>
<keyword evidence="4" id="KW-1185">Reference proteome</keyword>
<feature type="compositionally biased region" description="Basic and acidic residues" evidence="1">
    <location>
        <begin position="111"/>
        <end position="121"/>
    </location>
</feature>
<feature type="region of interest" description="Disordered" evidence="1">
    <location>
        <begin position="111"/>
        <end position="136"/>
    </location>
</feature>
<keyword evidence="2" id="KW-0812">Transmembrane</keyword>
<keyword evidence="2" id="KW-1133">Transmembrane helix</keyword>
<feature type="transmembrane region" description="Helical" evidence="2">
    <location>
        <begin position="5"/>
        <end position="24"/>
    </location>
</feature>